<name>A0ABQ6MUD1_9STRA</name>
<comment type="caution">
    <text evidence="3">The sequence shown here is derived from an EMBL/GenBank/DDBJ whole genome shotgun (WGS) entry which is preliminary data.</text>
</comment>
<evidence type="ECO:0000313" key="3">
    <source>
        <dbReference type="EMBL" id="GMI32594.1"/>
    </source>
</evidence>
<keyword evidence="4" id="KW-1185">Reference proteome</keyword>
<evidence type="ECO:0000256" key="2">
    <source>
        <dbReference type="ARBA" id="ARBA00023002"/>
    </source>
</evidence>
<dbReference type="SUPFAM" id="SSF51735">
    <property type="entry name" value="NAD(P)-binding Rossmann-fold domains"/>
    <property type="match status" value="1"/>
</dbReference>
<reference evidence="3 4" key="1">
    <citation type="journal article" date="2023" name="Commun. Biol.">
        <title>Genome analysis of Parmales, the sister group of diatoms, reveals the evolutionary specialization of diatoms from phago-mixotrophs to photoautotrophs.</title>
        <authorList>
            <person name="Ban H."/>
            <person name="Sato S."/>
            <person name="Yoshikawa S."/>
            <person name="Yamada K."/>
            <person name="Nakamura Y."/>
            <person name="Ichinomiya M."/>
            <person name="Sato N."/>
            <person name="Blanc-Mathieu R."/>
            <person name="Endo H."/>
            <person name="Kuwata A."/>
            <person name="Ogata H."/>
        </authorList>
    </citation>
    <scope>NUCLEOTIDE SEQUENCE [LARGE SCALE GENOMIC DNA]</scope>
</reference>
<dbReference type="EMBL" id="BRYB01003201">
    <property type="protein sequence ID" value="GMI32594.1"/>
    <property type="molecule type" value="Genomic_DNA"/>
</dbReference>
<comment type="similarity">
    <text evidence="1">Belongs to the short-chain dehydrogenases/reductases (SDR) family.</text>
</comment>
<proteinExistence type="inferred from homology"/>
<sequence>MTFLMTAGNAGAGYYSIIALAKRGDEVKKMILTSRSKEKAEAAISNLMDETGKPRGWFEYVVLDLTDYRSCLAAAEALPSGLDRICLNAGVANAGMHPLGITNTYMPTLGHAVLIERLLELGKISDGARIAYVSSEFIRPLWAFTGMLPGHGRVGCWSNFCQASCWGEGNVEDVITRDVSGWGDPCCIRGHCLPVRGTLQQYASGKLVGSLYFAQLAKEHPKMNIISTSPGGIADTKKSGFVANVGFPVKQLLGSVPSMFECMQIAHSMDAGAERYAELLTGKEKYESGAMPMSGKRCLCCHTWGAMGPMADNRAYNPLLRDDKLYVKAAEVTRKWMATWSENAPQQQEQMER</sequence>
<dbReference type="Proteomes" id="UP001165060">
    <property type="component" value="Unassembled WGS sequence"/>
</dbReference>
<organism evidence="3 4">
    <name type="scientific">Tetraparma gracilis</name>
    <dbReference type="NCBI Taxonomy" id="2962635"/>
    <lineage>
        <taxon>Eukaryota</taxon>
        <taxon>Sar</taxon>
        <taxon>Stramenopiles</taxon>
        <taxon>Ochrophyta</taxon>
        <taxon>Bolidophyceae</taxon>
        <taxon>Parmales</taxon>
        <taxon>Triparmaceae</taxon>
        <taxon>Tetraparma</taxon>
    </lineage>
</organism>
<accession>A0ABQ6MUD1</accession>
<evidence type="ECO:0000313" key="4">
    <source>
        <dbReference type="Proteomes" id="UP001165060"/>
    </source>
</evidence>
<dbReference type="PANTHER" id="PTHR24320:SF226">
    <property type="entry name" value="RETINOL DEHYDROGENASE 11"/>
    <property type="match status" value="1"/>
</dbReference>
<dbReference type="PANTHER" id="PTHR24320">
    <property type="entry name" value="RETINOL DEHYDROGENASE"/>
    <property type="match status" value="1"/>
</dbReference>
<evidence type="ECO:0000256" key="1">
    <source>
        <dbReference type="ARBA" id="ARBA00006484"/>
    </source>
</evidence>
<dbReference type="Gene3D" id="3.40.50.720">
    <property type="entry name" value="NAD(P)-binding Rossmann-like Domain"/>
    <property type="match status" value="1"/>
</dbReference>
<gene>
    <name evidence="3" type="ORF">TeGR_g11651</name>
</gene>
<protein>
    <submittedName>
        <fullName evidence="3">Uncharacterized protein</fullName>
    </submittedName>
</protein>
<keyword evidence="2" id="KW-0560">Oxidoreductase</keyword>
<dbReference type="InterPro" id="IPR036291">
    <property type="entry name" value="NAD(P)-bd_dom_sf"/>
</dbReference>